<feature type="compositionally biased region" description="Polar residues" evidence="6">
    <location>
        <begin position="498"/>
        <end position="516"/>
    </location>
</feature>
<proteinExistence type="predicted"/>
<protein>
    <submittedName>
        <fullName evidence="11">C2 domain-containing protein At1g53590</fullName>
    </submittedName>
</protein>
<dbReference type="KEGG" id="egu:105040981"/>
<reference evidence="11" key="1">
    <citation type="submission" date="2025-08" db="UniProtKB">
        <authorList>
            <consortium name="RefSeq"/>
        </authorList>
    </citation>
    <scope>IDENTIFICATION</scope>
</reference>
<feature type="region of interest" description="Disordered" evidence="6">
    <location>
        <begin position="492"/>
        <end position="516"/>
    </location>
</feature>
<evidence type="ECO:0000256" key="4">
    <source>
        <dbReference type="ARBA" id="ARBA00023121"/>
    </source>
</evidence>
<evidence type="ECO:0000259" key="9">
    <source>
        <dbReference type="PROSITE" id="PS51847"/>
    </source>
</evidence>
<dbReference type="Proteomes" id="UP000504607">
    <property type="component" value="Chromosome 3"/>
</dbReference>
<evidence type="ECO:0000256" key="6">
    <source>
        <dbReference type="SAM" id="MobiDB-lite"/>
    </source>
</evidence>
<feature type="domain" description="C2" evidence="8">
    <location>
        <begin position="270"/>
        <end position="384"/>
    </location>
</feature>
<keyword evidence="5 7" id="KW-0472">Membrane</keyword>
<dbReference type="InterPro" id="IPR052847">
    <property type="entry name" value="Ext_Synaptotagmin/KAHRP-like"/>
</dbReference>
<organism evidence="10 11">
    <name type="scientific">Elaeis guineensis var. tenera</name>
    <name type="common">Oil palm</name>
    <dbReference type="NCBI Taxonomy" id="51953"/>
    <lineage>
        <taxon>Eukaryota</taxon>
        <taxon>Viridiplantae</taxon>
        <taxon>Streptophyta</taxon>
        <taxon>Embryophyta</taxon>
        <taxon>Tracheophyta</taxon>
        <taxon>Spermatophyta</taxon>
        <taxon>Magnoliopsida</taxon>
        <taxon>Liliopsida</taxon>
        <taxon>Arecaceae</taxon>
        <taxon>Arecoideae</taxon>
        <taxon>Cocoseae</taxon>
        <taxon>Elaeidinae</taxon>
        <taxon>Elaeis</taxon>
    </lineage>
</organism>
<dbReference type="FunCoup" id="A0A6I9QVV6">
    <property type="interactions" value="845"/>
</dbReference>
<dbReference type="PROSITE" id="PS50004">
    <property type="entry name" value="C2"/>
    <property type="match status" value="1"/>
</dbReference>
<accession>A0A6I9QVV6</accession>
<evidence type="ECO:0000256" key="5">
    <source>
        <dbReference type="ARBA" id="ARBA00023136"/>
    </source>
</evidence>
<dbReference type="Pfam" id="PF25669">
    <property type="entry name" value="SMP_MUG190-like"/>
    <property type="match status" value="1"/>
</dbReference>
<keyword evidence="2" id="KW-0813">Transport</keyword>
<dbReference type="GO" id="GO:0008289">
    <property type="term" value="F:lipid binding"/>
    <property type="evidence" value="ECO:0007669"/>
    <property type="project" value="UniProtKB-KW"/>
</dbReference>
<dbReference type="Gene3D" id="2.60.40.150">
    <property type="entry name" value="C2 domain"/>
    <property type="match status" value="1"/>
</dbReference>
<dbReference type="Pfam" id="PF00168">
    <property type="entry name" value="C2"/>
    <property type="match status" value="1"/>
</dbReference>
<comment type="subcellular location">
    <subcellularLocation>
        <location evidence="1">Membrane</location>
    </subcellularLocation>
</comment>
<keyword evidence="4" id="KW-0446">Lipid-binding</keyword>
<dbReference type="PANTHER" id="PTHR47042">
    <property type="entry name" value="C2 DOMAIN-CONTAINING PROTEIN-LIKE"/>
    <property type="match status" value="1"/>
</dbReference>
<feature type="region of interest" description="Disordered" evidence="6">
    <location>
        <begin position="543"/>
        <end position="725"/>
    </location>
</feature>
<evidence type="ECO:0000256" key="2">
    <source>
        <dbReference type="ARBA" id="ARBA00022448"/>
    </source>
</evidence>
<keyword evidence="3" id="KW-0445">Lipid transport</keyword>
<dbReference type="GO" id="GO:0006869">
    <property type="term" value="P:lipid transport"/>
    <property type="evidence" value="ECO:0007669"/>
    <property type="project" value="UniProtKB-KW"/>
</dbReference>
<evidence type="ECO:0000256" key="7">
    <source>
        <dbReference type="SAM" id="Phobius"/>
    </source>
</evidence>
<dbReference type="AlphaFoldDB" id="A0A6I9QVV6"/>
<dbReference type="CDD" id="cd21669">
    <property type="entry name" value="SMP_SF"/>
    <property type="match status" value="1"/>
</dbReference>
<dbReference type="GO" id="GO:0016020">
    <property type="term" value="C:membrane"/>
    <property type="evidence" value="ECO:0007669"/>
    <property type="project" value="UniProtKB-SubCell"/>
</dbReference>
<dbReference type="CDD" id="cd00030">
    <property type="entry name" value="C2"/>
    <property type="match status" value="1"/>
</dbReference>
<dbReference type="SUPFAM" id="SSF49562">
    <property type="entry name" value="C2 domain (Calcium/lipid-binding domain, CaLB)"/>
    <property type="match status" value="1"/>
</dbReference>
<dbReference type="RefSeq" id="XP_010916056.1">
    <property type="nucleotide sequence ID" value="XM_010917754.2"/>
</dbReference>
<dbReference type="InterPro" id="IPR000008">
    <property type="entry name" value="C2_dom"/>
</dbReference>
<evidence type="ECO:0000256" key="3">
    <source>
        <dbReference type="ARBA" id="ARBA00023055"/>
    </source>
</evidence>
<dbReference type="InParanoid" id="A0A6I9QVV6"/>
<name>A0A6I9QVV6_ELAGV</name>
<evidence type="ECO:0000313" key="11">
    <source>
        <dbReference type="RefSeq" id="XP_010916056.1"/>
    </source>
</evidence>
<feature type="transmembrane region" description="Helical" evidence="7">
    <location>
        <begin position="12"/>
        <end position="43"/>
    </location>
</feature>
<dbReference type="SMART" id="SM00239">
    <property type="entry name" value="C2"/>
    <property type="match status" value="1"/>
</dbReference>
<sequence length="725" mass="81663">MDITEVSIVHHIALVLLLLWVCVSLGWVHPVVFFMALLYLYMVNERYSLRLRRRLQFEERKYANQRRLLSDTESVRWLNHAVEKIWPICMEQIASQQFLLPIIPWFLDKFKPWTARKAVVQHLYLGRTPPMFTDIRVLRDTADDDHLVLELGMNFLSADDMSAILAVQLKRRVGLGITANMHVTGMHVEGKVLVGMKFLRSWPFIGRVRVCFVEPPYFQMTVKPIFGHGLDVTELPGISGWLDKMLDVAFGQTLVEPNMLVIDVEKFASAPAEGWFTIDEKPPIAYVKVEILEGADMKPSDLNGLADPYVKGKLGPYRFQTKIQRKTLAPKWHEEFRVPISSWEAPNLLVLQVRDKDHIFDDLLGDCSIEISKLRGGQRHGKWVSLQNIKMGRLHLAITVLEDELDKGNNDVCDNEVPEMKETATTKSGSVVKNQNTNESLEDYRKISDEYEPINIEGQEKTGIWVHRPGSDVSQTWEPRKGRVRYPETQLHREDNECTNTRESSASGSHFSDCNSNDENVDGHKFHQLRTIKNGLHKIGSLFHKSPSKESPRGLVENAVPTPRPNIQPLGEKRTSVNFIVDDYHSGNSGELDKGEPGSPRKGHVKGMAKNIVKQAGKSARSLKSVLSKKGSNKFEEEQPSEADKEDVSEGSKSPNDLLNNDPLVVGGSPIHVTSFSEHDKEPTNAKEGSSHQSPEAEKNDMPFANLGKNVQVGTVNSVVGSDQG</sequence>
<dbReference type="PROSITE" id="PS51847">
    <property type="entry name" value="SMP"/>
    <property type="match status" value="1"/>
</dbReference>
<gene>
    <name evidence="11" type="primary">LOC105040981</name>
</gene>
<evidence type="ECO:0000313" key="10">
    <source>
        <dbReference type="Proteomes" id="UP000504607"/>
    </source>
</evidence>
<feature type="compositionally biased region" description="Basic and acidic residues" evidence="6">
    <location>
        <begin position="633"/>
        <end position="650"/>
    </location>
</feature>
<keyword evidence="10" id="KW-1185">Reference proteome</keyword>
<feature type="domain" description="SMP-LTD" evidence="9">
    <location>
        <begin position="71"/>
        <end position="265"/>
    </location>
</feature>
<evidence type="ECO:0000256" key="1">
    <source>
        <dbReference type="ARBA" id="ARBA00004370"/>
    </source>
</evidence>
<dbReference type="GeneID" id="105040981"/>
<evidence type="ECO:0000259" key="8">
    <source>
        <dbReference type="PROSITE" id="PS50004"/>
    </source>
</evidence>
<dbReference type="PANTHER" id="PTHR47042:SF4">
    <property type="entry name" value="OS02G0313700 PROTEIN"/>
    <property type="match status" value="1"/>
</dbReference>
<feature type="compositionally biased region" description="Polar residues" evidence="6">
    <location>
        <begin position="712"/>
        <end position="725"/>
    </location>
</feature>
<dbReference type="InterPro" id="IPR035892">
    <property type="entry name" value="C2_domain_sf"/>
</dbReference>
<keyword evidence="7" id="KW-1133">Transmembrane helix</keyword>
<keyword evidence="7" id="KW-0812">Transmembrane</keyword>
<dbReference type="OrthoDB" id="270970at2759"/>
<dbReference type="InterPro" id="IPR031468">
    <property type="entry name" value="SMP_LBD"/>
</dbReference>